<dbReference type="Proteomes" id="UP000017822">
    <property type="component" value="Unassembled WGS sequence"/>
</dbReference>
<gene>
    <name evidence="2" type="ORF">F753_08810</name>
</gene>
<comment type="caution">
    <text evidence="2">The sequence shown here is derived from an EMBL/GenBank/DDBJ whole genome shotgun (WGS) entry which is preliminary data.</text>
</comment>
<proteinExistence type="predicted"/>
<feature type="compositionally biased region" description="Polar residues" evidence="1">
    <location>
        <begin position="13"/>
        <end position="22"/>
    </location>
</feature>
<evidence type="ECO:0000313" key="2">
    <source>
        <dbReference type="EMBL" id="ESQ99868.1"/>
    </source>
</evidence>
<accession>V4QJ02</accession>
<evidence type="ECO:0000256" key="1">
    <source>
        <dbReference type="SAM" id="MobiDB-lite"/>
    </source>
</evidence>
<protein>
    <submittedName>
        <fullName evidence="2">Uncharacterized protein</fullName>
    </submittedName>
</protein>
<organism evidence="2 3">
    <name type="scientific">Stutzerimonas chloritidismutans AW-1</name>
    <dbReference type="NCBI Taxonomy" id="1263865"/>
    <lineage>
        <taxon>Bacteria</taxon>
        <taxon>Pseudomonadati</taxon>
        <taxon>Pseudomonadota</taxon>
        <taxon>Gammaproteobacteria</taxon>
        <taxon>Pseudomonadales</taxon>
        <taxon>Pseudomonadaceae</taxon>
        <taxon>Stutzerimonas</taxon>
    </lineage>
</organism>
<reference evidence="2 3" key="1">
    <citation type="submission" date="2013-07" db="EMBL/GenBank/DDBJ databases">
        <authorList>
            <person name="Schaap P.J."/>
            <person name="Mehboob F."/>
            <person name="Oosterkamp M.J."/>
            <person name="de Vos W.M."/>
            <person name="Stams A.J.M."/>
            <person name="Koehorst J.J."/>
        </authorList>
    </citation>
    <scope>NUCLEOTIDE SEQUENCE [LARGE SCALE GENOMIC DNA]</scope>
    <source>
        <strain evidence="2 3">AW-1</strain>
    </source>
</reference>
<evidence type="ECO:0000313" key="3">
    <source>
        <dbReference type="Proteomes" id="UP000017822"/>
    </source>
</evidence>
<dbReference type="AlphaFoldDB" id="V4QJ02"/>
<sequence>MPAFRLSPGGASVLSQRTQRNGQGSGATVLAGLNGFS</sequence>
<dbReference type="PATRIC" id="fig|1263865.4.peg.1705"/>
<feature type="region of interest" description="Disordered" evidence="1">
    <location>
        <begin position="1"/>
        <end position="37"/>
    </location>
</feature>
<dbReference type="EMBL" id="AOFQ01000026">
    <property type="protein sequence ID" value="ESQ99868.1"/>
    <property type="molecule type" value="Genomic_DNA"/>
</dbReference>
<name>V4QJ02_STUCH</name>